<dbReference type="GO" id="GO:0005886">
    <property type="term" value="C:plasma membrane"/>
    <property type="evidence" value="ECO:0007669"/>
    <property type="project" value="TreeGrafter"/>
</dbReference>
<proteinExistence type="inferred from homology"/>
<comment type="caution">
    <text evidence="10">The sequence shown here is derived from an EMBL/GenBank/DDBJ whole genome shotgun (WGS) entry which is preliminary data.</text>
</comment>
<comment type="similarity">
    <text evidence="2 7">Belongs to the MIP/aquaporin (TC 1.A.8) family.</text>
</comment>
<dbReference type="SUPFAM" id="SSF81338">
    <property type="entry name" value="Aquaporin-like"/>
    <property type="match status" value="1"/>
</dbReference>
<feature type="compositionally biased region" description="Basic and acidic residues" evidence="8">
    <location>
        <begin position="398"/>
        <end position="413"/>
    </location>
</feature>
<evidence type="ECO:0000256" key="5">
    <source>
        <dbReference type="ARBA" id="ARBA00022989"/>
    </source>
</evidence>
<dbReference type="PANTHER" id="PTHR19139">
    <property type="entry name" value="AQUAPORIN TRANSPORTER"/>
    <property type="match status" value="1"/>
</dbReference>
<feature type="compositionally biased region" description="Basic and acidic residues" evidence="8">
    <location>
        <begin position="434"/>
        <end position="449"/>
    </location>
</feature>
<dbReference type="InterPro" id="IPR000425">
    <property type="entry name" value="MIP"/>
</dbReference>
<keyword evidence="5 9" id="KW-1133">Transmembrane helix</keyword>
<evidence type="ECO:0000256" key="6">
    <source>
        <dbReference type="ARBA" id="ARBA00023136"/>
    </source>
</evidence>
<dbReference type="EMBL" id="QEAQ01000011">
    <property type="protein sequence ID" value="TPX60942.1"/>
    <property type="molecule type" value="Genomic_DNA"/>
</dbReference>
<feature type="region of interest" description="Disordered" evidence="8">
    <location>
        <begin position="369"/>
        <end position="449"/>
    </location>
</feature>
<feature type="transmembrane region" description="Helical" evidence="9">
    <location>
        <begin position="251"/>
        <end position="273"/>
    </location>
</feature>
<name>A0A507EAP7_9FUNG</name>
<feature type="compositionally biased region" description="Polar residues" evidence="8">
    <location>
        <begin position="415"/>
        <end position="426"/>
    </location>
</feature>
<feature type="transmembrane region" description="Helical" evidence="9">
    <location>
        <begin position="177"/>
        <end position="197"/>
    </location>
</feature>
<feature type="transmembrane region" description="Helical" evidence="9">
    <location>
        <begin position="88"/>
        <end position="109"/>
    </location>
</feature>
<keyword evidence="3 7" id="KW-0813">Transport</keyword>
<evidence type="ECO:0000256" key="9">
    <source>
        <dbReference type="SAM" id="Phobius"/>
    </source>
</evidence>
<reference evidence="10 11" key="1">
    <citation type="journal article" date="2019" name="Sci. Rep.">
        <title>Comparative genomics of chytrid fungi reveal insights into the obligate biotrophic and pathogenic lifestyle of Synchytrium endobioticum.</title>
        <authorList>
            <person name="van de Vossenberg B.T.L.H."/>
            <person name="Warris S."/>
            <person name="Nguyen H.D.T."/>
            <person name="van Gent-Pelzer M.P.E."/>
            <person name="Joly D.L."/>
            <person name="van de Geest H.C."/>
            <person name="Bonants P.J.M."/>
            <person name="Smith D.S."/>
            <person name="Levesque C.A."/>
            <person name="van der Lee T.A.J."/>
        </authorList>
    </citation>
    <scope>NUCLEOTIDE SEQUENCE [LARGE SCALE GENOMIC DNA]</scope>
    <source>
        <strain evidence="10 11">CBS 809.83</strain>
    </source>
</reference>
<evidence type="ECO:0000256" key="7">
    <source>
        <dbReference type="RuleBase" id="RU000477"/>
    </source>
</evidence>
<evidence type="ECO:0000256" key="2">
    <source>
        <dbReference type="ARBA" id="ARBA00006175"/>
    </source>
</evidence>
<evidence type="ECO:0000313" key="11">
    <source>
        <dbReference type="Proteomes" id="UP000318582"/>
    </source>
</evidence>
<comment type="subcellular location">
    <subcellularLocation>
        <location evidence="1">Membrane</location>
        <topology evidence="1">Multi-pass membrane protein</topology>
    </subcellularLocation>
</comment>
<evidence type="ECO:0000256" key="1">
    <source>
        <dbReference type="ARBA" id="ARBA00004141"/>
    </source>
</evidence>
<dbReference type="PRINTS" id="PR00783">
    <property type="entry name" value="MINTRINSICP"/>
</dbReference>
<feature type="transmembrane region" description="Helical" evidence="9">
    <location>
        <begin position="209"/>
        <end position="231"/>
    </location>
</feature>
<dbReference type="AlphaFoldDB" id="A0A507EAP7"/>
<dbReference type="Proteomes" id="UP000318582">
    <property type="component" value="Unassembled WGS sequence"/>
</dbReference>
<evidence type="ECO:0000256" key="3">
    <source>
        <dbReference type="ARBA" id="ARBA00022448"/>
    </source>
</evidence>
<dbReference type="STRING" id="109895.A0A507EAP7"/>
<evidence type="ECO:0000256" key="8">
    <source>
        <dbReference type="SAM" id="MobiDB-lite"/>
    </source>
</evidence>
<keyword evidence="4 7" id="KW-0812">Transmembrane</keyword>
<dbReference type="CDD" id="cd00333">
    <property type="entry name" value="MIP"/>
    <property type="match status" value="1"/>
</dbReference>
<dbReference type="Gene3D" id="1.20.1080.10">
    <property type="entry name" value="Glycerol uptake facilitator protein"/>
    <property type="match status" value="1"/>
</dbReference>
<evidence type="ECO:0000313" key="10">
    <source>
        <dbReference type="EMBL" id="TPX60942.1"/>
    </source>
</evidence>
<organism evidence="10 11">
    <name type="scientific">Powellomyces hirtus</name>
    <dbReference type="NCBI Taxonomy" id="109895"/>
    <lineage>
        <taxon>Eukaryota</taxon>
        <taxon>Fungi</taxon>
        <taxon>Fungi incertae sedis</taxon>
        <taxon>Chytridiomycota</taxon>
        <taxon>Chytridiomycota incertae sedis</taxon>
        <taxon>Chytridiomycetes</taxon>
        <taxon>Spizellomycetales</taxon>
        <taxon>Powellomycetaceae</taxon>
        <taxon>Powellomyces</taxon>
    </lineage>
</organism>
<dbReference type="InterPro" id="IPR023271">
    <property type="entry name" value="Aquaporin-like"/>
</dbReference>
<dbReference type="Pfam" id="PF00230">
    <property type="entry name" value="MIP"/>
    <property type="match status" value="1"/>
</dbReference>
<dbReference type="GO" id="GO:0015250">
    <property type="term" value="F:water channel activity"/>
    <property type="evidence" value="ECO:0007669"/>
    <property type="project" value="TreeGrafter"/>
</dbReference>
<gene>
    <name evidence="10" type="ORF">PhCBS80983_g01434</name>
</gene>
<feature type="transmembrane region" description="Helical" evidence="9">
    <location>
        <begin position="62"/>
        <end position="82"/>
    </location>
</feature>
<keyword evidence="11" id="KW-1185">Reference proteome</keyword>
<sequence>MSTRLSTENAVPPHSNTLAANRQPSFKKVVTSAKSAAHFMVKDISGGPTPRMRIARAMCAELIGTMLFVFAVAGSACIPAALGENKGAGLLITALTQGLAISALVSATGPISGGHLNPAVTTSLMVVRAISFWTGISYIVSQCVGAIAGAALFKLAIGSALSGTLGATVPIDTAGRTFTMEFMITTILVFTVLGTAVHGGANGVIKALAPIPIGFAVLIGVLIGGSITGGSMNPARSLGPAVVAGMWTEHYLYWAAPLGAAMVTGTLYKAVFLSSPITLRQARVAGILPGPTNNVGRNPDGIHAASHATVLEMGNPGMSEADLIHAEAIDPNPIREADLYETPAVGSFPPDHVVVDMAEIPVVRPIPIRPPAPAPTPMTEITEERTSATATPPPFSDYKSRERKPSQGGDPRHISVNTQERTSATATPPPFSDYKAREREPSQGVDTRHISVRVSRAQIEWAALNAQ</sequence>
<protein>
    <recommendedName>
        <fullName evidence="12">Aquaporin</fullName>
    </recommendedName>
</protein>
<accession>A0A507EAP7</accession>
<dbReference type="InterPro" id="IPR034294">
    <property type="entry name" value="Aquaporin_transptr"/>
</dbReference>
<evidence type="ECO:0000256" key="4">
    <source>
        <dbReference type="ARBA" id="ARBA00022692"/>
    </source>
</evidence>
<feature type="transmembrane region" description="Helical" evidence="9">
    <location>
        <begin position="130"/>
        <end position="157"/>
    </location>
</feature>
<evidence type="ECO:0008006" key="12">
    <source>
        <dbReference type="Google" id="ProtNLM"/>
    </source>
</evidence>
<keyword evidence="6 9" id="KW-0472">Membrane</keyword>
<dbReference type="PANTHER" id="PTHR19139:SF199">
    <property type="entry name" value="MIP17260P"/>
    <property type="match status" value="1"/>
</dbReference>